<dbReference type="Pfam" id="PF14604">
    <property type="entry name" value="SH3_9"/>
    <property type="match status" value="1"/>
</dbReference>
<feature type="compositionally biased region" description="Polar residues" evidence="4">
    <location>
        <begin position="688"/>
        <end position="702"/>
    </location>
</feature>
<sequence>MLRAAGLSGMLWSAWPVWDAVVSLGLGWMLRAAGSGLDAAGSRVWVGCCGQPGLGWMLRAAGSGLDAVVSLAWADMLMDSGMESVRSQKDHHPDTEARTKSILTAPDSDWEETGTRSLEPNGQRWTEKHSSTRVEQLTAQSMNDTGQQDSTVDPDNTLNSVDSSSAHFKTIYSKDTSGQPDHSTACKGSSVSDRMSMECGASNAGPPNQPLLEDTAGRLEHTERPQEISVLQHNASKVVCHQEENATGLKEISKQPGNSHQSKEIHDKSDNISESSVTSHHPQNTEEYDRINDQQDMARELEETTDQLHNTMEREEICDQPDNVLNATKIKNKAHNTVKSVTICDQTENTMKSEISDDSHTFSSQVDSTGDSTELCEGHSSTSNANVHEEPNNSMEFKETSEQQHNAREYTKISDLLHTATECEEISDEPPCMTEPKEMIEQTDKSTGSEENKVQPHSFTNCKIICDQALNSPAPKGVTDKPNDATEPKEIGDQPHTVNNSKEIDNQPHTDTDSKDICNQAHTVTDSKEMGDQLHTVTDSKDICNQAHTVTDSKEMGDQLHTVTNSKHIGNQAHASDESQEPGDKVHNTIESGDLNYPNSTTMSNNISNQLENIIDSKDITYKPENTADTTEISVQSIIGETTKKSDQPENTLPPEESCNQPANIIAPKRISEKSDKTETPFEIRPHSANTTEPQEMETQLDNSREAKEDSGQTVNVAETKGLSEDPEKRILSIEITDQAENIVDSEEHSEQSPNNIESKMMRTQSDNTSRSTNNSEEQDIVMESKEMSGEGSTTNGTGNSDRSPNTTEAAGSSSETITVMNSAESTDESNSTNDSISVRIDDPSYNADIIDLNIVLCTGVEPTESDHNTLTKDSQDVCHVDTPSRLVHSGFPKHTDLLESNNSEILRPQVPAPTEAGTIRCNSTELNEAKTTSDHAAGSHETYDQSDTTAEEAEAKNKPYERLDHQEPHIIHDHTPEDEPGIKYPTAVMDAQPLAAESTLHVELLCQPHQRDTEAQTALDSAIEGQLADLQEPNMKNSPQSNSLDRSIDETLPPALVGTEGMEGDRLGQDSETSYLYQLKNDHSLSSVETSATQGTVLEHSATGPTSSELWETPSQRLAPDKHFVEDDSSAHTLGTLPPNNSSPTYWDPATGPGIAGLDTVDCQTKGTQHPDATPDLSDLCTPSALDPQYHSPSAVGEESVVSENVNTIDFPSSFHLQNVDDSMWASDGPGDEVFQQYGQDNTVSPSLQVGHVSEATESKEPALGDQRENKLQKDISQTPKSQSHEHFRRPEPDLEMVPTKGDVSEQTESRPDSEHSTFTSATNNEELAYDVLLVERYGYDEEVPDGKPTLVNPLVSMEEHPLQSACHERSLAEGLQTPVSLRVQEPVTDYFLNMNLGDAFPLASGTDPAFPSEDLISKSWLTDPMVGGFNDVEENVGEGPLEAHGDMPVRVHPFGFKVDFMKFLSQVPTQLHGAGEDVQEPHVVCSPDPHKACDEAQAAELVDNLPLGEEGAVDTSSRWETDLSITDTSSPTIKSETPKPIHFYNPLMWPEHSRPARSFSEEVTTEPRDNHGRFCSPVTPQVLLNSLPVSPHTDGTHHRDGSLLGAETSPIPDLSSASENVFLSPQTGFATVTVIAGTAEPKTQSNWGPTWKVPDDSVLQALTRKISSPKLGRRAHKVYRTSGGTDAAETRHRHSTPLLVSHLNLAEEKVLGETAAREPDKLPSLTPKLFKIAPLSSHSKVLFKQVAVPEDAACPNAEEGLLPAVQSTCEAALPAQDMDSSTSDPVQLRARLDPLVSSNFVRRHSKLVNSSRLLYQEYSDVALNQAIERQKRAETFLEESEPSSPRLRRKLMSSPDSYLQRLSVSSSASLWQDIPMIRGTSTLLSMTRDEQRLQEAKFELIMSEASYLRSLNIAVDHFQHSPDLQTLLSNQERQWLFSRLQEVRDVSSDFLYDLEEKFEDNMYTFNVCDVVLSHAPAFRKVYVPYVTNQSYQDQTFQRLLSSNPRFQQVLAKLEGDAVCQRLSLKSFLILPFQRITRLKLLVQNILKRTRPGSREEAQATQAYSLLEKLIKDCNENVQRMRSTEELIYLSQKIEFECKIFPLISQSRRLVKQGELVELESSTPLSFKWKVITRPIYLHLFNDCLLLSRRREAAKFLVFDHARVSKVHGEKCEVKMHGNNKNLFRLILQENNQGRRVEFLLRTETQSEKLRWISALAPQKKKPDFLQYQDNPQVQCLKSYKAREHDELSLEKADVIMVTQQSKDGWMEGTRLSDGEHGWFPVENVEDISNKHVRLRNLKEEQRVQHARAKLIPPPHRR</sequence>
<evidence type="ECO:0000313" key="9">
    <source>
        <dbReference type="Proteomes" id="UP001066276"/>
    </source>
</evidence>
<dbReference type="CDD" id="cd11940">
    <property type="entry name" value="SH3_ARHGEF5_19"/>
    <property type="match status" value="1"/>
</dbReference>
<name>A0AAV7P2T2_PLEWA</name>
<dbReference type="InterPro" id="IPR047271">
    <property type="entry name" value="Ephexin-like"/>
</dbReference>
<feature type="domain" description="PH" evidence="6">
    <location>
        <begin position="2110"/>
        <end position="2222"/>
    </location>
</feature>
<feature type="compositionally biased region" description="Polar residues" evidence="4">
    <location>
        <begin position="822"/>
        <end position="837"/>
    </location>
</feature>
<feature type="compositionally biased region" description="Polar residues" evidence="4">
    <location>
        <begin position="802"/>
        <end position="817"/>
    </location>
</feature>
<dbReference type="FunFam" id="1.20.900.10:FF:000007">
    <property type="entry name" value="rho guanine nucleotide exchange factor 19"/>
    <property type="match status" value="1"/>
</dbReference>
<dbReference type="InterPro" id="IPR036028">
    <property type="entry name" value="SH3-like_dom_sf"/>
</dbReference>
<keyword evidence="1 3" id="KW-0728">SH3 domain</keyword>
<dbReference type="GO" id="GO:0035556">
    <property type="term" value="P:intracellular signal transduction"/>
    <property type="evidence" value="ECO:0007669"/>
    <property type="project" value="InterPro"/>
</dbReference>
<dbReference type="Pfam" id="PF00621">
    <property type="entry name" value="RhoGEF"/>
    <property type="match status" value="1"/>
</dbReference>
<feature type="region of interest" description="Disordered" evidence="4">
    <location>
        <begin position="1088"/>
        <end position="1116"/>
    </location>
</feature>
<dbReference type="Pfam" id="PF00169">
    <property type="entry name" value="PH"/>
    <property type="match status" value="1"/>
</dbReference>
<dbReference type="InterPro" id="IPR000219">
    <property type="entry name" value="DH_dom"/>
</dbReference>
<dbReference type="SMART" id="SM00233">
    <property type="entry name" value="PH"/>
    <property type="match status" value="1"/>
</dbReference>
<feature type="compositionally biased region" description="Basic and acidic residues" evidence="4">
    <location>
        <begin position="1256"/>
        <end position="1275"/>
    </location>
</feature>
<dbReference type="Gene3D" id="1.20.900.10">
    <property type="entry name" value="Dbl homology (DH) domain"/>
    <property type="match status" value="1"/>
</dbReference>
<dbReference type="GO" id="GO:0005634">
    <property type="term" value="C:nucleus"/>
    <property type="evidence" value="ECO:0007669"/>
    <property type="project" value="TreeGrafter"/>
</dbReference>
<dbReference type="EMBL" id="JANPWB010000011">
    <property type="protein sequence ID" value="KAJ1121464.1"/>
    <property type="molecule type" value="Genomic_DNA"/>
</dbReference>
<dbReference type="SUPFAM" id="SSF50044">
    <property type="entry name" value="SH3-domain"/>
    <property type="match status" value="1"/>
</dbReference>
<feature type="compositionally biased region" description="Polar residues" evidence="4">
    <location>
        <begin position="133"/>
        <end position="162"/>
    </location>
</feature>
<evidence type="ECO:0000256" key="3">
    <source>
        <dbReference type="PROSITE-ProRule" id="PRU00192"/>
    </source>
</evidence>
<protein>
    <recommendedName>
        <fullName evidence="10">DH domain-containing protein</fullName>
    </recommendedName>
</protein>
<evidence type="ECO:0000259" key="6">
    <source>
        <dbReference type="PROSITE" id="PS50003"/>
    </source>
</evidence>
<evidence type="ECO:0000259" key="7">
    <source>
        <dbReference type="PROSITE" id="PS50010"/>
    </source>
</evidence>
<feature type="domain" description="DH" evidence="7">
    <location>
        <begin position="1894"/>
        <end position="2078"/>
    </location>
</feature>
<evidence type="ECO:0000256" key="1">
    <source>
        <dbReference type="ARBA" id="ARBA00022443"/>
    </source>
</evidence>
<feature type="compositionally biased region" description="Polar residues" evidence="4">
    <location>
        <begin position="115"/>
        <end position="124"/>
    </location>
</feature>
<dbReference type="PANTHER" id="PTHR12845">
    <property type="entry name" value="GUANINE NUCLEOTIDE EXCHANGE FACTOR"/>
    <property type="match status" value="1"/>
</dbReference>
<evidence type="ECO:0000259" key="5">
    <source>
        <dbReference type="PROSITE" id="PS50002"/>
    </source>
</evidence>
<feature type="region of interest" description="Disordered" evidence="4">
    <location>
        <begin position="354"/>
        <end position="392"/>
    </location>
</feature>
<accession>A0AAV7P2T2</accession>
<dbReference type="InterPro" id="IPR001331">
    <property type="entry name" value="GDS_CDC24_CS"/>
</dbReference>
<feature type="region of interest" description="Disordered" evidence="4">
    <location>
        <begin position="1255"/>
        <end position="1324"/>
    </location>
</feature>
<dbReference type="Gene3D" id="2.30.29.30">
    <property type="entry name" value="Pleckstrin-homology domain (PH domain)/Phosphotyrosine-binding domain (PTB)"/>
    <property type="match status" value="1"/>
</dbReference>
<feature type="compositionally biased region" description="Basic and acidic residues" evidence="4">
    <location>
        <begin position="928"/>
        <end position="944"/>
    </location>
</feature>
<feature type="compositionally biased region" description="Polar residues" evidence="4">
    <location>
        <begin position="1035"/>
        <end position="1046"/>
    </location>
</feature>
<dbReference type="InterPro" id="IPR047270">
    <property type="entry name" value="PH_ephexin"/>
</dbReference>
<dbReference type="GO" id="GO:0005737">
    <property type="term" value="C:cytoplasm"/>
    <property type="evidence" value="ECO:0007669"/>
    <property type="project" value="TreeGrafter"/>
</dbReference>
<dbReference type="InterPro" id="IPR035899">
    <property type="entry name" value="DBL_dom_sf"/>
</dbReference>
<dbReference type="PROSITE" id="PS50003">
    <property type="entry name" value="PH_DOMAIN"/>
    <property type="match status" value="1"/>
</dbReference>
<dbReference type="PROSITE" id="PS50002">
    <property type="entry name" value="SH3"/>
    <property type="match status" value="1"/>
</dbReference>
<feature type="compositionally biased region" description="Basic and acidic residues" evidence="4">
    <location>
        <begin position="1284"/>
        <end position="1294"/>
    </location>
</feature>
<dbReference type="Proteomes" id="UP001066276">
    <property type="component" value="Chromosome 7"/>
</dbReference>
<dbReference type="CDD" id="cd00160">
    <property type="entry name" value="RhoGEF"/>
    <property type="match status" value="1"/>
</dbReference>
<keyword evidence="9" id="KW-1185">Reference proteome</keyword>
<dbReference type="SUPFAM" id="SSF48065">
    <property type="entry name" value="DBL homology domain (DH-domain)"/>
    <property type="match status" value="1"/>
</dbReference>
<feature type="compositionally biased region" description="Basic and acidic residues" evidence="4">
    <location>
        <begin position="86"/>
        <end position="99"/>
    </location>
</feature>
<dbReference type="InterPro" id="IPR011993">
    <property type="entry name" value="PH-like_dom_sf"/>
</dbReference>
<feature type="compositionally biased region" description="Low complexity" evidence="4">
    <location>
        <begin position="790"/>
        <end position="801"/>
    </location>
</feature>
<evidence type="ECO:0000313" key="8">
    <source>
        <dbReference type="EMBL" id="KAJ1121464.1"/>
    </source>
</evidence>
<feature type="region of interest" description="Disordered" evidence="4">
    <location>
        <begin position="1129"/>
        <end position="1202"/>
    </location>
</feature>
<proteinExistence type="predicted"/>
<feature type="region of interest" description="Disordered" evidence="4">
    <location>
        <begin position="565"/>
        <end position="600"/>
    </location>
</feature>
<dbReference type="SMART" id="SM00326">
    <property type="entry name" value="SH3"/>
    <property type="match status" value="1"/>
</dbReference>
<feature type="compositionally biased region" description="Polar residues" evidence="4">
    <location>
        <begin position="1104"/>
        <end position="1116"/>
    </location>
</feature>
<feature type="compositionally biased region" description="Basic and acidic residues" evidence="4">
    <location>
        <begin position="261"/>
        <end position="271"/>
    </location>
</feature>
<dbReference type="InterPro" id="IPR001452">
    <property type="entry name" value="SH3_domain"/>
</dbReference>
<feature type="region of interest" description="Disordered" evidence="4">
    <location>
        <begin position="84"/>
        <end position="162"/>
    </location>
</feature>
<evidence type="ECO:0000256" key="4">
    <source>
        <dbReference type="SAM" id="MobiDB-lite"/>
    </source>
</evidence>
<dbReference type="CDD" id="cd01221">
    <property type="entry name" value="PH_ephexin"/>
    <property type="match status" value="1"/>
</dbReference>
<dbReference type="SUPFAM" id="SSF50729">
    <property type="entry name" value="PH domain-like"/>
    <property type="match status" value="1"/>
</dbReference>
<feature type="compositionally biased region" description="Basic and acidic residues" evidence="4">
    <location>
        <begin position="478"/>
        <end position="493"/>
    </location>
</feature>
<dbReference type="PROSITE" id="PS50010">
    <property type="entry name" value="DH_2"/>
    <property type="match status" value="1"/>
</dbReference>
<dbReference type="PROSITE" id="PS00741">
    <property type="entry name" value="DH_1"/>
    <property type="match status" value="1"/>
</dbReference>
<dbReference type="GO" id="GO:0005085">
    <property type="term" value="F:guanyl-nucleotide exchange factor activity"/>
    <property type="evidence" value="ECO:0007669"/>
    <property type="project" value="UniProtKB-KW"/>
</dbReference>
<gene>
    <name evidence="8" type="ORF">NDU88_000001</name>
</gene>
<feature type="compositionally biased region" description="Basic and acidic residues" evidence="4">
    <location>
        <begin position="502"/>
        <end position="516"/>
    </location>
</feature>
<feature type="domain" description="SH3" evidence="5">
    <location>
        <begin position="2230"/>
        <end position="2291"/>
    </location>
</feature>
<feature type="compositionally biased region" description="Polar residues" evidence="4">
    <location>
        <begin position="1088"/>
        <end position="1097"/>
    </location>
</feature>
<organism evidence="8 9">
    <name type="scientific">Pleurodeles waltl</name>
    <name type="common">Iberian ribbed newt</name>
    <dbReference type="NCBI Taxonomy" id="8319"/>
    <lineage>
        <taxon>Eukaryota</taxon>
        <taxon>Metazoa</taxon>
        <taxon>Chordata</taxon>
        <taxon>Craniata</taxon>
        <taxon>Vertebrata</taxon>
        <taxon>Euteleostomi</taxon>
        <taxon>Amphibia</taxon>
        <taxon>Batrachia</taxon>
        <taxon>Caudata</taxon>
        <taxon>Salamandroidea</taxon>
        <taxon>Salamandridae</taxon>
        <taxon>Pleurodelinae</taxon>
        <taxon>Pleurodeles</taxon>
    </lineage>
</organism>
<feature type="compositionally biased region" description="Polar residues" evidence="4">
    <location>
        <begin position="272"/>
        <end position="282"/>
    </location>
</feature>
<dbReference type="Gene3D" id="2.30.30.40">
    <property type="entry name" value="SH3 Domains"/>
    <property type="match status" value="1"/>
</dbReference>
<feature type="region of interest" description="Disordered" evidence="4">
    <location>
        <begin position="472"/>
        <end position="516"/>
    </location>
</feature>
<feature type="compositionally biased region" description="Polar residues" evidence="4">
    <location>
        <begin position="752"/>
        <end position="776"/>
    </location>
</feature>
<feature type="region of interest" description="Disordered" evidence="4">
    <location>
        <begin position="637"/>
        <end position="817"/>
    </location>
</feature>
<feature type="compositionally biased region" description="Basic and acidic residues" evidence="4">
    <location>
        <begin position="670"/>
        <end position="686"/>
    </location>
</feature>
<keyword evidence="2" id="KW-0344">Guanine-nucleotide releasing factor</keyword>
<comment type="caution">
    <text evidence="8">The sequence shown here is derived from an EMBL/GenBank/DDBJ whole genome shotgun (WGS) entry which is preliminary data.</text>
</comment>
<feature type="region of interest" description="Disordered" evidence="4">
    <location>
        <begin position="1028"/>
        <end position="1049"/>
    </location>
</feature>
<reference evidence="8" key="1">
    <citation type="journal article" date="2022" name="bioRxiv">
        <title>Sequencing and chromosome-scale assembly of the giantPleurodeles waltlgenome.</title>
        <authorList>
            <person name="Brown T."/>
            <person name="Elewa A."/>
            <person name="Iarovenko S."/>
            <person name="Subramanian E."/>
            <person name="Araus A.J."/>
            <person name="Petzold A."/>
            <person name="Susuki M."/>
            <person name="Suzuki K.-i.T."/>
            <person name="Hayashi T."/>
            <person name="Toyoda A."/>
            <person name="Oliveira C."/>
            <person name="Osipova E."/>
            <person name="Leigh N.D."/>
            <person name="Simon A."/>
            <person name="Yun M.H."/>
        </authorList>
    </citation>
    <scope>NUCLEOTIDE SEQUENCE</scope>
    <source>
        <strain evidence="8">20211129_DDA</strain>
        <tissue evidence="8">Liver</tissue>
    </source>
</reference>
<dbReference type="InterPro" id="IPR001849">
    <property type="entry name" value="PH_domain"/>
</dbReference>
<feature type="compositionally biased region" description="Polar residues" evidence="4">
    <location>
        <begin position="361"/>
        <end position="372"/>
    </location>
</feature>
<feature type="region of interest" description="Disordered" evidence="4">
    <location>
        <begin position="822"/>
        <end position="841"/>
    </location>
</feature>
<feature type="region of interest" description="Disordered" evidence="4">
    <location>
        <begin position="928"/>
        <end position="957"/>
    </location>
</feature>
<feature type="region of interest" description="Disordered" evidence="4">
    <location>
        <begin position="248"/>
        <end position="290"/>
    </location>
</feature>
<dbReference type="PANTHER" id="PTHR12845:SF2">
    <property type="entry name" value="DH DOMAIN-CONTAINING PROTEIN-RELATED"/>
    <property type="match status" value="1"/>
</dbReference>
<evidence type="ECO:0000256" key="2">
    <source>
        <dbReference type="ARBA" id="ARBA00022658"/>
    </source>
</evidence>
<feature type="compositionally biased region" description="Basic and acidic residues" evidence="4">
    <location>
        <begin position="722"/>
        <end position="732"/>
    </location>
</feature>
<dbReference type="SMART" id="SM00325">
    <property type="entry name" value="RhoGEF"/>
    <property type="match status" value="1"/>
</dbReference>
<evidence type="ECO:0008006" key="10">
    <source>
        <dbReference type="Google" id="ProtNLM"/>
    </source>
</evidence>